<dbReference type="Pfam" id="PF00535">
    <property type="entry name" value="Glycos_transf_2"/>
    <property type="match status" value="1"/>
</dbReference>
<evidence type="ECO:0000256" key="9">
    <source>
        <dbReference type="ARBA" id="ARBA00023034"/>
    </source>
</evidence>
<keyword evidence="6" id="KW-0812">Transmembrane</keyword>
<keyword evidence="7" id="KW-0735">Signal-anchor</keyword>
<evidence type="ECO:0000313" key="15">
    <source>
        <dbReference type="EMBL" id="CAH2224493.1"/>
    </source>
</evidence>
<gene>
    <name evidence="15" type="ORF">PECUL_23A039037</name>
</gene>
<protein>
    <recommendedName>
        <fullName evidence="12">Beta-1,4 N-acetylgalactosaminyltransferase</fullName>
    </recommendedName>
</protein>
<evidence type="ECO:0000256" key="5">
    <source>
        <dbReference type="ARBA" id="ARBA00022679"/>
    </source>
</evidence>
<evidence type="ECO:0000256" key="7">
    <source>
        <dbReference type="ARBA" id="ARBA00022968"/>
    </source>
</evidence>
<evidence type="ECO:0000256" key="13">
    <source>
        <dbReference type="SAM" id="SignalP"/>
    </source>
</evidence>
<dbReference type="AlphaFoldDB" id="A0AAD1R5T2"/>
<reference evidence="15" key="1">
    <citation type="submission" date="2022-03" db="EMBL/GenBank/DDBJ databases">
        <authorList>
            <person name="Alioto T."/>
            <person name="Alioto T."/>
            <person name="Gomez Garrido J."/>
        </authorList>
    </citation>
    <scope>NUCLEOTIDE SEQUENCE</scope>
</reference>
<keyword evidence="13" id="KW-0732">Signal</keyword>
<dbReference type="Gene3D" id="3.90.550.10">
    <property type="entry name" value="Spore Coat Polysaccharide Biosynthesis Protein SpsA, Chain A"/>
    <property type="match status" value="1"/>
</dbReference>
<dbReference type="InterPro" id="IPR029044">
    <property type="entry name" value="Nucleotide-diphossugar_trans"/>
</dbReference>
<dbReference type="EMBL" id="OW240912">
    <property type="protein sequence ID" value="CAH2224493.1"/>
    <property type="molecule type" value="Genomic_DNA"/>
</dbReference>
<comment type="subunit">
    <text evidence="3">Homodimer; disulfide-linked.</text>
</comment>
<name>A0AAD1R5T2_PELCU</name>
<comment type="subcellular location">
    <subcellularLocation>
        <location evidence="1">Golgi apparatus membrane</location>
        <topology evidence="1">Single-pass type II membrane protein</topology>
    </subcellularLocation>
</comment>
<organism evidence="15 16">
    <name type="scientific">Pelobates cultripes</name>
    <name type="common">Western spadefoot toad</name>
    <dbReference type="NCBI Taxonomy" id="61616"/>
    <lineage>
        <taxon>Eukaryota</taxon>
        <taxon>Metazoa</taxon>
        <taxon>Chordata</taxon>
        <taxon>Craniata</taxon>
        <taxon>Vertebrata</taxon>
        <taxon>Euteleostomi</taxon>
        <taxon>Amphibia</taxon>
        <taxon>Batrachia</taxon>
        <taxon>Anura</taxon>
        <taxon>Pelobatoidea</taxon>
        <taxon>Pelobatidae</taxon>
        <taxon>Pelobates</taxon>
    </lineage>
</organism>
<keyword evidence="5 12" id="KW-0808">Transferase</keyword>
<dbReference type="PANTHER" id="PTHR15046:SF1">
    <property type="entry name" value="BETA-1,4 N-ACETYLGALACTOSAMINYLTRANSFERASE 1"/>
    <property type="match status" value="1"/>
</dbReference>
<dbReference type="InterPro" id="IPR001173">
    <property type="entry name" value="Glyco_trans_2-like"/>
</dbReference>
<evidence type="ECO:0000256" key="10">
    <source>
        <dbReference type="ARBA" id="ARBA00023136"/>
    </source>
</evidence>
<dbReference type="SUPFAM" id="SSF53448">
    <property type="entry name" value="Nucleotide-diphospho-sugar transferases"/>
    <property type="match status" value="1"/>
</dbReference>
<dbReference type="CDD" id="cd00761">
    <property type="entry name" value="Glyco_tranf_GTA_type"/>
    <property type="match status" value="1"/>
</dbReference>
<dbReference type="GO" id="GO:0001574">
    <property type="term" value="P:ganglioside biosynthetic process"/>
    <property type="evidence" value="ECO:0007669"/>
    <property type="project" value="TreeGrafter"/>
</dbReference>
<dbReference type="GO" id="GO:0000139">
    <property type="term" value="C:Golgi membrane"/>
    <property type="evidence" value="ECO:0007669"/>
    <property type="project" value="UniProtKB-SubCell"/>
</dbReference>
<sequence>MRMRITRKQCLFVVTVLSLSLICIHLLTKSGKVVDVWNREALEDLLDNTLLQPAQKFAHIPVKWKDDILQLLPKNNCKCEVEPTMDIPFRQELFGKPYAVNFASDVDPSVLEETYRRREQEYKKFKMRTYHPTDRVIIAKANSPLEYPVQGVDVRPLKTILIPGLGLQDSLKKVYKVSLSCSMGTFDVAAEVEGVTVKGAGEKHITLSSPLMDNLNRQLQFVSYTNTVFHPNTADTVHFQTDDHVAIFNIKIHHPVVPKMYNPGSSDSKYNISALVTIATKTFIRYDKLQNLIDSIRKFYPTVTIIIADDNKTPQKVDGPFIEQYFMPFGKGWFAGRNLAVSQVTTKYVLWVDDDFIFCSQTKIEKLVDVLEKTPLDLVGGAVREITGFKTTFRQKINIIPGGKDGDCLMTRLGYHHIIQGFPNCVVADGVVNFFLARTEKVLQAGFDPRLSRIAHLEFFIDGLGKLYVGSCDDVIVDHASKIHLPWSKSETDKAYETFRYPDSSESTDVRHNLFYFKNRFGYVCCLA</sequence>
<evidence type="ECO:0000256" key="1">
    <source>
        <dbReference type="ARBA" id="ARBA00004323"/>
    </source>
</evidence>
<evidence type="ECO:0000256" key="8">
    <source>
        <dbReference type="ARBA" id="ARBA00022989"/>
    </source>
</evidence>
<keyword evidence="11" id="KW-1015">Disulfide bond</keyword>
<proteinExistence type="inferred from homology"/>
<dbReference type="InterPro" id="IPR011143">
    <property type="entry name" value="GM2_synthase"/>
</dbReference>
<feature type="chain" id="PRO_5042006228" description="Beta-1,4 N-acetylgalactosaminyltransferase" evidence="13">
    <location>
        <begin position="32"/>
        <end position="528"/>
    </location>
</feature>
<keyword evidence="10 12" id="KW-0472">Membrane</keyword>
<keyword evidence="4 12" id="KW-0328">Glycosyltransferase</keyword>
<evidence type="ECO:0000256" key="12">
    <source>
        <dbReference type="PIRNR" id="PIRNR000474"/>
    </source>
</evidence>
<accession>A0AAD1R5T2</accession>
<evidence type="ECO:0000313" key="16">
    <source>
        <dbReference type="Proteomes" id="UP001295444"/>
    </source>
</evidence>
<evidence type="ECO:0000256" key="4">
    <source>
        <dbReference type="ARBA" id="ARBA00022676"/>
    </source>
</evidence>
<feature type="signal peptide" evidence="13">
    <location>
        <begin position="1"/>
        <end position="31"/>
    </location>
</feature>
<keyword evidence="8" id="KW-1133">Transmembrane helix</keyword>
<dbReference type="GO" id="GO:0008376">
    <property type="term" value="F:acetylgalactosaminyltransferase activity"/>
    <property type="evidence" value="ECO:0007669"/>
    <property type="project" value="TreeGrafter"/>
</dbReference>
<dbReference type="PIRSF" id="PIRSF000474">
    <property type="entry name" value="GM2_GD2_synthase"/>
    <property type="match status" value="1"/>
</dbReference>
<dbReference type="PANTHER" id="PTHR15046">
    <property type="entry name" value="GLYCO_TRANS_2-LIKE DOMAIN-CONTAINING PROTEIN"/>
    <property type="match status" value="1"/>
</dbReference>
<comment type="similarity">
    <text evidence="2 12">Belongs to the glycosyltransferase 2 family.</text>
</comment>
<feature type="domain" description="Glycosyltransferase 2-like" evidence="14">
    <location>
        <begin position="278"/>
        <end position="410"/>
    </location>
</feature>
<evidence type="ECO:0000256" key="11">
    <source>
        <dbReference type="ARBA" id="ARBA00023157"/>
    </source>
</evidence>
<keyword evidence="16" id="KW-1185">Reference proteome</keyword>
<evidence type="ECO:0000259" key="14">
    <source>
        <dbReference type="Pfam" id="PF00535"/>
    </source>
</evidence>
<evidence type="ECO:0000256" key="2">
    <source>
        <dbReference type="ARBA" id="ARBA00006739"/>
    </source>
</evidence>
<evidence type="ECO:0000256" key="3">
    <source>
        <dbReference type="ARBA" id="ARBA00011748"/>
    </source>
</evidence>
<evidence type="ECO:0000256" key="6">
    <source>
        <dbReference type="ARBA" id="ARBA00022692"/>
    </source>
</evidence>
<keyword evidence="9 12" id="KW-0333">Golgi apparatus</keyword>
<dbReference type="FunFam" id="3.90.550.10:FF:000076">
    <property type="entry name" value="Beta-1,4 N-acetylgalactosaminyltransferase"/>
    <property type="match status" value="1"/>
</dbReference>
<dbReference type="Proteomes" id="UP001295444">
    <property type="component" value="Chromosome 01"/>
</dbReference>